<feature type="transmembrane region" description="Helical" evidence="1">
    <location>
        <begin position="33"/>
        <end position="52"/>
    </location>
</feature>
<reference evidence="2" key="1">
    <citation type="submission" date="2022-05" db="EMBL/GenBank/DDBJ databases">
        <title>Comparative Genomics of Spacecraft Associated Microbes.</title>
        <authorList>
            <person name="Tran M.T."/>
            <person name="Wright A."/>
            <person name="Seuylemezian A."/>
            <person name="Eisen J."/>
            <person name="Coil D."/>
        </authorList>
    </citation>
    <scope>NUCLEOTIDE SEQUENCE</scope>
    <source>
        <strain evidence="2">214.1.1</strain>
    </source>
</reference>
<name>A0A9X2DQJ7_9BACI</name>
<dbReference type="Proteomes" id="UP001139179">
    <property type="component" value="Unassembled WGS sequence"/>
</dbReference>
<organism evidence="2 3">
    <name type="scientific">Halalkalibacter oceani</name>
    <dbReference type="NCBI Taxonomy" id="1653776"/>
    <lineage>
        <taxon>Bacteria</taxon>
        <taxon>Bacillati</taxon>
        <taxon>Bacillota</taxon>
        <taxon>Bacilli</taxon>
        <taxon>Bacillales</taxon>
        <taxon>Bacillaceae</taxon>
        <taxon>Halalkalibacter</taxon>
    </lineage>
</organism>
<feature type="transmembrane region" description="Helical" evidence="1">
    <location>
        <begin position="225"/>
        <end position="247"/>
    </location>
</feature>
<dbReference type="RefSeq" id="WP_251223979.1">
    <property type="nucleotide sequence ID" value="NZ_JAMBOL010000013.1"/>
</dbReference>
<feature type="transmembrane region" description="Helical" evidence="1">
    <location>
        <begin position="59"/>
        <end position="77"/>
    </location>
</feature>
<feature type="transmembrane region" description="Helical" evidence="1">
    <location>
        <begin position="165"/>
        <end position="187"/>
    </location>
</feature>
<keyword evidence="1" id="KW-0472">Membrane</keyword>
<proteinExistence type="predicted"/>
<keyword evidence="1" id="KW-1133">Transmembrane helix</keyword>
<keyword evidence="3" id="KW-1185">Reference proteome</keyword>
<protein>
    <submittedName>
        <fullName evidence="2">Uncharacterized protein</fullName>
    </submittedName>
</protein>
<evidence type="ECO:0000256" key="1">
    <source>
        <dbReference type="SAM" id="Phobius"/>
    </source>
</evidence>
<feature type="transmembrane region" description="Helical" evidence="1">
    <location>
        <begin position="102"/>
        <end position="121"/>
    </location>
</feature>
<sequence>MIILLLTLPLIAYLSMIAFQSMQLAVRNYQCQLVPYSLGVVIFYSYCVLYSFPPFQDEVFSFQAFLFIFSVWLLGFIDDRLGTSYPKGLKGHLVFAREHRKVTTGLLKAGGTIIVALLYLWSKQPMTFMQNLLAFFLLTGLPHVMNLFDTRPLRVWKVALCFTVLLFYLLPLPPLLFVVTVLAVFYISFVLEGHRKVMLGDNGATVTGAIFAVILIHHSEVSVQSGVLLFVFVMMILAEKISLSAVIERWTVLKRLDQLGVSKK</sequence>
<comment type="caution">
    <text evidence="2">The sequence shown here is derived from an EMBL/GenBank/DDBJ whole genome shotgun (WGS) entry which is preliminary data.</text>
</comment>
<dbReference type="EMBL" id="JAMBOL010000013">
    <property type="protein sequence ID" value="MCM3715224.1"/>
    <property type="molecule type" value="Genomic_DNA"/>
</dbReference>
<dbReference type="AlphaFoldDB" id="A0A9X2DQJ7"/>
<accession>A0A9X2DQJ7</accession>
<feature type="transmembrane region" description="Helical" evidence="1">
    <location>
        <begin position="199"/>
        <end position="219"/>
    </location>
</feature>
<evidence type="ECO:0000313" key="2">
    <source>
        <dbReference type="EMBL" id="MCM3715224.1"/>
    </source>
</evidence>
<feature type="transmembrane region" description="Helical" evidence="1">
    <location>
        <begin position="128"/>
        <end position="145"/>
    </location>
</feature>
<gene>
    <name evidence="2" type="ORF">M3202_14140</name>
</gene>
<evidence type="ECO:0000313" key="3">
    <source>
        <dbReference type="Proteomes" id="UP001139179"/>
    </source>
</evidence>
<keyword evidence="1" id="KW-0812">Transmembrane</keyword>